<dbReference type="PROSITE" id="PS00138">
    <property type="entry name" value="SUBTILASE_SER"/>
    <property type="match status" value="1"/>
</dbReference>
<dbReference type="InterPro" id="IPR023828">
    <property type="entry name" value="Peptidase_S8_Ser-AS"/>
</dbReference>
<name>A0A941JUN9_9CHRO</name>
<accession>A0A941JUN9</accession>
<dbReference type="Pfam" id="PF00082">
    <property type="entry name" value="Peptidase_S8"/>
    <property type="match status" value="1"/>
</dbReference>
<keyword evidence="1" id="KW-0645">Protease</keyword>
<dbReference type="InterPro" id="IPR008979">
    <property type="entry name" value="Galactose-bd-like_sf"/>
</dbReference>
<dbReference type="AlphaFoldDB" id="A0A941JUN9"/>
<dbReference type="SUPFAM" id="SSF52743">
    <property type="entry name" value="Subtilisin-like"/>
    <property type="match status" value="1"/>
</dbReference>
<keyword evidence="3" id="KW-0720">Serine protease</keyword>
<keyword evidence="2" id="KW-0378">Hydrolase</keyword>
<dbReference type="GO" id="GO:0006508">
    <property type="term" value="P:proteolysis"/>
    <property type="evidence" value="ECO:0007669"/>
    <property type="project" value="UniProtKB-KW"/>
</dbReference>
<evidence type="ECO:0000256" key="5">
    <source>
        <dbReference type="SAM" id="SignalP"/>
    </source>
</evidence>
<comment type="caution">
    <text evidence="7">The sequence shown here is derived from an EMBL/GenBank/DDBJ whole genome shotgun (WGS) entry which is preliminary data.</text>
</comment>
<dbReference type="EMBL" id="JADQBC010000023">
    <property type="protein sequence ID" value="MBR8827230.1"/>
    <property type="molecule type" value="Genomic_DNA"/>
</dbReference>
<dbReference type="InterPro" id="IPR000209">
    <property type="entry name" value="Peptidase_S8/S53_dom"/>
</dbReference>
<evidence type="ECO:0000259" key="6">
    <source>
        <dbReference type="Pfam" id="PF00082"/>
    </source>
</evidence>
<organism evidence="7 8">
    <name type="scientific">Gomphosphaeria aponina SAG 52.96 = DSM 107014</name>
    <dbReference type="NCBI Taxonomy" id="1521640"/>
    <lineage>
        <taxon>Bacteria</taxon>
        <taxon>Bacillati</taxon>
        <taxon>Cyanobacteriota</taxon>
        <taxon>Cyanophyceae</taxon>
        <taxon>Oscillatoriophycideae</taxon>
        <taxon>Chroococcales</taxon>
        <taxon>Gomphosphaeriaceae</taxon>
        <taxon>Gomphosphaeria</taxon>
    </lineage>
</organism>
<reference evidence="7" key="1">
    <citation type="submission" date="2021-02" db="EMBL/GenBank/DDBJ databases">
        <title>Metagenome analyses of Stigonema ocellatum DSM 106950, Chlorogloea purpurea SAG 13.99 and Gomphosphaeria aponina DSM 107014.</title>
        <authorList>
            <person name="Marter P."/>
            <person name="Huang S."/>
        </authorList>
    </citation>
    <scope>NUCLEOTIDE SEQUENCE</scope>
    <source>
        <strain evidence="7">JP213</strain>
    </source>
</reference>
<feature type="signal peptide" evidence="5">
    <location>
        <begin position="1"/>
        <end position="25"/>
    </location>
</feature>
<feature type="domain" description="Peptidase S8/S53" evidence="6">
    <location>
        <begin position="91"/>
        <end position="341"/>
    </location>
</feature>
<evidence type="ECO:0000256" key="2">
    <source>
        <dbReference type="ARBA" id="ARBA00022801"/>
    </source>
</evidence>
<gene>
    <name evidence="7" type="ORF">DSM107014_04880</name>
</gene>
<dbReference type="Proteomes" id="UP000767446">
    <property type="component" value="Unassembled WGS sequence"/>
</dbReference>
<sequence length="529" mass="57593">MGKKLTRFAWSLAAVVGLIAPSAQALSESVGEEGINARVLHAAPYNLSGFKIAIGQVEIGRPGKFGLDKGISGNLALPLGGVFELNVKASSNIYVDNHASMVAAVMVSGDKRLRGVAPGARLYSSAVGELKTGGQAEECLASVHIALQNGGDVRAINFSFGESLERDSRENPTLDGNALLTQCIDWSARVHDSLYVIAGNQGGGGIPIPTDQYNGIIAAYTTKREGQFKKIDFANLSAFPEGIGRRLIKREINVGPRRAVNLVAPGSKINLYQLDGKVSAVSGTSFAAPHITGTVALLQEFGDRQLQASTQNWSQDSRRHEVMKVILLNSADKIQDSGDGKLLGMSRTIFSKNNQTWLDSDAFLDDKIPLDLQMGTGQLNAFRAYEQFSAGQWSPGLVPVMGWNYDSLSAYGYHDYIIEQPLAKGSFAGITLAWDRLVELEDSNHNGEYDVGETFRDRGLNNLDIHLIPVEENSTLWSACSSVSEDDSVEHIFCPIPTSGRYKIRVRYLTQKNESIQPYALAWWTFPRH</sequence>
<evidence type="ECO:0000256" key="4">
    <source>
        <dbReference type="PROSITE-ProRule" id="PRU01240"/>
    </source>
</evidence>
<evidence type="ECO:0000256" key="3">
    <source>
        <dbReference type="ARBA" id="ARBA00022825"/>
    </source>
</evidence>
<comment type="similarity">
    <text evidence="4">Belongs to the peptidase S8 family.</text>
</comment>
<feature type="chain" id="PRO_5036967834" evidence="5">
    <location>
        <begin position="26"/>
        <end position="529"/>
    </location>
</feature>
<keyword evidence="5" id="KW-0732">Signal</keyword>
<dbReference type="PROSITE" id="PS51892">
    <property type="entry name" value="SUBTILASE"/>
    <property type="match status" value="1"/>
</dbReference>
<dbReference type="SUPFAM" id="SSF49785">
    <property type="entry name" value="Galactose-binding domain-like"/>
    <property type="match status" value="1"/>
</dbReference>
<dbReference type="GO" id="GO:0004252">
    <property type="term" value="F:serine-type endopeptidase activity"/>
    <property type="evidence" value="ECO:0007669"/>
    <property type="project" value="InterPro"/>
</dbReference>
<evidence type="ECO:0000313" key="7">
    <source>
        <dbReference type="EMBL" id="MBR8827230.1"/>
    </source>
</evidence>
<protein>
    <submittedName>
        <fullName evidence="7">S8 family serine peptidase</fullName>
    </submittedName>
</protein>
<comment type="caution">
    <text evidence="4">Lacks conserved residue(s) required for the propagation of feature annotation.</text>
</comment>
<proteinExistence type="inferred from homology"/>
<dbReference type="Gene3D" id="3.40.50.200">
    <property type="entry name" value="Peptidase S8/S53 domain"/>
    <property type="match status" value="1"/>
</dbReference>
<dbReference type="InterPro" id="IPR036852">
    <property type="entry name" value="Peptidase_S8/S53_dom_sf"/>
</dbReference>
<evidence type="ECO:0000256" key="1">
    <source>
        <dbReference type="ARBA" id="ARBA00022670"/>
    </source>
</evidence>
<evidence type="ECO:0000313" key="8">
    <source>
        <dbReference type="Proteomes" id="UP000767446"/>
    </source>
</evidence>